<feature type="transmembrane region" description="Helical" evidence="1">
    <location>
        <begin position="43"/>
        <end position="61"/>
    </location>
</feature>
<evidence type="ECO:0000313" key="3">
    <source>
        <dbReference type="EMBL" id="OXM84626.1"/>
    </source>
</evidence>
<comment type="caution">
    <text evidence="3">The sequence shown here is derived from an EMBL/GenBank/DDBJ whole genome shotgun (WGS) entry which is preliminary data.</text>
</comment>
<feature type="transmembrane region" description="Helical" evidence="1">
    <location>
        <begin position="404"/>
        <end position="426"/>
    </location>
</feature>
<keyword evidence="1" id="KW-0472">Membrane</keyword>
<proteinExistence type="predicted"/>
<feature type="domain" description="Nucleoside transporter/FeoB GTPase Gate" evidence="2">
    <location>
        <begin position="49"/>
        <end position="140"/>
    </location>
</feature>
<evidence type="ECO:0000256" key="1">
    <source>
        <dbReference type="SAM" id="Phobius"/>
    </source>
</evidence>
<dbReference type="OrthoDB" id="1645614at2"/>
<gene>
    <name evidence="3" type="ORF">CF651_19160</name>
</gene>
<feature type="transmembrane region" description="Helical" evidence="1">
    <location>
        <begin position="307"/>
        <end position="325"/>
    </location>
</feature>
<feature type="transmembrane region" description="Helical" evidence="1">
    <location>
        <begin position="154"/>
        <end position="171"/>
    </location>
</feature>
<keyword evidence="4" id="KW-1185">Reference proteome</keyword>
<dbReference type="InterPro" id="IPR011642">
    <property type="entry name" value="Gate_dom"/>
</dbReference>
<dbReference type="EMBL" id="NMQW01000027">
    <property type="protein sequence ID" value="OXM84626.1"/>
    <property type="molecule type" value="Genomic_DNA"/>
</dbReference>
<keyword evidence="1" id="KW-0812">Transmembrane</keyword>
<feature type="transmembrane region" description="Helical" evidence="1">
    <location>
        <begin position="12"/>
        <end position="31"/>
    </location>
</feature>
<evidence type="ECO:0000259" key="2">
    <source>
        <dbReference type="Pfam" id="PF07670"/>
    </source>
</evidence>
<feature type="transmembrane region" description="Helical" evidence="1">
    <location>
        <begin position="346"/>
        <end position="363"/>
    </location>
</feature>
<feature type="transmembrane region" description="Helical" evidence="1">
    <location>
        <begin position="131"/>
        <end position="148"/>
    </location>
</feature>
<feature type="transmembrane region" description="Helical" evidence="1">
    <location>
        <begin position="235"/>
        <end position="258"/>
    </location>
</feature>
<dbReference type="Proteomes" id="UP000215509">
    <property type="component" value="Unassembled WGS sequence"/>
</dbReference>
<protein>
    <submittedName>
        <fullName evidence="3">Sporulation protein</fullName>
    </submittedName>
</protein>
<reference evidence="3 4" key="1">
    <citation type="submission" date="2017-07" db="EMBL/GenBank/DDBJ databases">
        <title>Genome sequencing and assembly of Paenibacillus rigui.</title>
        <authorList>
            <person name="Mayilraj S."/>
        </authorList>
    </citation>
    <scope>NUCLEOTIDE SEQUENCE [LARGE SCALE GENOMIC DNA]</scope>
    <source>
        <strain evidence="3 4">JCM 16352</strain>
    </source>
</reference>
<keyword evidence="1" id="KW-1133">Transmembrane helix</keyword>
<organism evidence="3 4">
    <name type="scientific">Paenibacillus rigui</name>
    <dbReference type="NCBI Taxonomy" id="554312"/>
    <lineage>
        <taxon>Bacteria</taxon>
        <taxon>Bacillati</taxon>
        <taxon>Bacillota</taxon>
        <taxon>Bacilli</taxon>
        <taxon>Bacillales</taxon>
        <taxon>Paenibacillaceae</taxon>
        <taxon>Paenibacillus</taxon>
    </lineage>
</organism>
<dbReference type="RefSeq" id="WP_094016482.1">
    <property type="nucleotide sequence ID" value="NZ_NMQW01000027.1"/>
</dbReference>
<feature type="transmembrane region" description="Helical" evidence="1">
    <location>
        <begin position="91"/>
        <end position="110"/>
    </location>
</feature>
<sequence length="434" mass="47293">MARIAFMSSQRLTTLVLGGLALLLVVSIILFPDQAFQSSLQGLTLWWKLVFPALLPFLIITEIVRGMGILHGLGALFDPLLRTLFRLPGISGWAIALGFTAGAPSGAVAVSKLRRDRLISREEAERLLSMSHVLSPVFLVTIVGVGFLHHAQTGLALAIIHYGTALLLGLWQRMTQPRVPAQPDVVVNRRSAESVFNGQNLLTRGMTALKNAQAEDGRTFGKLLGDSVVHAVQQLMVIGGLMMMFSVLIHVVSLSQVIPFAAHVLSAFGLSDSADARALLSALLPGLFEMHLGAFTLGQHTALSGTWQYALLSALFAWGGLSTHAQVKSFTYATDIRYSSFLRARLIHAALSFAATAAFWQPLNRIVSETAPTLQWTAMLADSSRSPGEWNLQILNLWLMVSPAMLWLGSILLLMLVLSVFTAFAFRHPDRTRH</sequence>
<accession>A0A229UMG4</accession>
<name>A0A229UMG4_9BACL</name>
<evidence type="ECO:0000313" key="4">
    <source>
        <dbReference type="Proteomes" id="UP000215509"/>
    </source>
</evidence>
<dbReference type="AlphaFoldDB" id="A0A229UMG4"/>
<dbReference type="Pfam" id="PF07670">
    <property type="entry name" value="Gate"/>
    <property type="match status" value="1"/>
</dbReference>